<reference evidence="2 3" key="1">
    <citation type="submission" date="2023-09" db="EMBL/GenBank/DDBJ databases">
        <authorList>
            <person name="Qi X."/>
        </authorList>
    </citation>
    <scope>NUCLEOTIDE SEQUENCE [LARGE SCALE GENOMIC DNA]</scope>
    <source>
        <strain evidence="2 3">S1-1</strain>
    </source>
</reference>
<evidence type="ECO:0000313" key="3">
    <source>
        <dbReference type="Proteomes" id="UP001301442"/>
    </source>
</evidence>
<evidence type="ECO:0000313" key="2">
    <source>
        <dbReference type="EMBL" id="WOH36503.1"/>
    </source>
</evidence>
<dbReference type="RefSeq" id="WP_348395314.1">
    <property type="nucleotide sequence ID" value="NZ_CP136600.1"/>
</dbReference>
<sequence length="78" mass="8636">MYSRQPESKVTLFNDFSLSIYQGESYAITGVLLAINSGEVTEVYTANIGVATFFFMVGIVLHVISATDCSDLKIKQYE</sequence>
<keyword evidence="3" id="KW-1185">Reference proteome</keyword>
<feature type="transmembrane region" description="Helical" evidence="1">
    <location>
        <begin position="43"/>
        <end position="64"/>
    </location>
</feature>
<evidence type="ECO:0000256" key="1">
    <source>
        <dbReference type="SAM" id="Phobius"/>
    </source>
</evidence>
<proteinExistence type="predicted"/>
<organism evidence="2 3">
    <name type="scientific">Thalassotalea fonticola</name>
    <dbReference type="NCBI Taxonomy" id="3065649"/>
    <lineage>
        <taxon>Bacteria</taxon>
        <taxon>Pseudomonadati</taxon>
        <taxon>Pseudomonadota</taxon>
        <taxon>Gammaproteobacteria</taxon>
        <taxon>Alteromonadales</taxon>
        <taxon>Colwelliaceae</taxon>
        <taxon>Thalassotalea</taxon>
    </lineage>
</organism>
<accession>A0ABZ0GLW0</accession>
<dbReference type="Proteomes" id="UP001301442">
    <property type="component" value="Chromosome"/>
</dbReference>
<keyword evidence="1" id="KW-0472">Membrane</keyword>
<protein>
    <submittedName>
        <fullName evidence="2">Uncharacterized protein</fullName>
    </submittedName>
</protein>
<gene>
    <name evidence="2" type="ORF">RI844_14145</name>
</gene>
<keyword evidence="1" id="KW-1133">Transmembrane helix</keyword>
<name>A0ABZ0GLW0_9GAMM</name>
<dbReference type="EMBL" id="CP136600">
    <property type="protein sequence ID" value="WOH36503.1"/>
    <property type="molecule type" value="Genomic_DNA"/>
</dbReference>
<keyword evidence="1" id="KW-0812">Transmembrane</keyword>